<evidence type="ECO:0000256" key="9">
    <source>
        <dbReference type="ARBA" id="ARBA00030757"/>
    </source>
</evidence>
<comment type="subcellular location">
    <subcellularLocation>
        <location evidence="1">Cytoplasm</location>
    </subcellularLocation>
</comment>
<evidence type="ECO:0000256" key="11">
    <source>
        <dbReference type="ARBA" id="ARBA00031350"/>
    </source>
</evidence>
<keyword evidence="14" id="KW-1185">Reference proteome</keyword>
<dbReference type="STRING" id="571913.VV02_18050"/>
<dbReference type="Pfam" id="PF01135">
    <property type="entry name" value="PCMT"/>
    <property type="match status" value="1"/>
</dbReference>
<dbReference type="KEGG" id="lmoi:VV02_18050"/>
<dbReference type="Proteomes" id="UP000066480">
    <property type="component" value="Chromosome"/>
</dbReference>
<evidence type="ECO:0000313" key="14">
    <source>
        <dbReference type="Proteomes" id="UP000066480"/>
    </source>
</evidence>
<dbReference type="PANTHER" id="PTHR11579">
    <property type="entry name" value="PROTEIN-L-ISOASPARTATE O-METHYLTRANSFERASE"/>
    <property type="match status" value="1"/>
</dbReference>
<dbReference type="Gene3D" id="3.40.50.150">
    <property type="entry name" value="Vaccinia Virus protein VP39"/>
    <property type="match status" value="1"/>
</dbReference>
<keyword evidence="8" id="KW-0949">S-adenosyl-L-methionine</keyword>
<evidence type="ECO:0000313" key="13">
    <source>
        <dbReference type="EMBL" id="AKU19065.1"/>
    </source>
</evidence>
<sequence>MRRTPRGRFLPPRQVPLADLDGPVPIGSGQTNSQPRTVLDMLELLDVQPGQWVLDIGSGSGWTTAILARLVGPDGLVLGVERIPELAAFGARALNATEQTWAQIRVATPGTLGLPDVAPFDRILVSAEADELPDQLVEQVGIGGVMVLPVQGRMLRVTRDEDGVRQEEHGWYRFVPLVLDEPGAS</sequence>
<dbReference type="GO" id="GO:0004719">
    <property type="term" value="F:protein-L-isoaspartate (D-aspartate) O-methyltransferase activity"/>
    <property type="evidence" value="ECO:0007669"/>
    <property type="project" value="UniProtKB-EC"/>
</dbReference>
<dbReference type="PANTHER" id="PTHR11579:SF0">
    <property type="entry name" value="PROTEIN-L-ISOASPARTATE(D-ASPARTATE) O-METHYLTRANSFERASE"/>
    <property type="match status" value="1"/>
</dbReference>
<dbReference type="SUPFAM" id="SSF53335">
    <property type="entry name" value="S-adenosyl-L-methionine-dependent methyltransferases"/>
    <property type="match status" value="1"/>
</dbReference>
<dbReference type="EMBL" id="CP011112">
    <property type="protein sequence ID" value="AKU19065.1"/>
    <property type="molecule type" value="Genomic_DNA"/>
</dbReference>
<dbReference type="CDD" id="cd02440">
    <property type="entry name" value="AdoMet_MTases"/>
    <property type="match status" value="1"/>
</dbReference>
<dbReference type="InterPro" id="IPR029063">
    <property type="entry name" value="SAM-dependent_MTases_sf"/>
</dbReference>
<dbReference type="InterPro" id="IPR000682">
    <property type="entry name" value="PCMT"/>
</dbReference>
<dbReference type="EC" id="2.1.1.77" evidence="3"/>
<feature type="region of interest" description="Disordered" evidence="12">
    <location>
        <begin position="1"/>
        <end position="32"/>
    </location>
</feature>
<dbReference type="GO" id="GO:0005737">
    <property type="term" value="C:cytoplasm"/>
    <property type="evidence" value="ECO:0007669"/>
    <property type="project" value="UniProtKB-SubCell"/>
</dbReference>
<proteinExistence type="inferred from homology"/>
<evidence type="ECO:0000256" key="1">
    <source>
        <dbReference type="ARBA" id="ARBA00004496"/>
    </source>
</evidence>
<evidence type="ECO:0000256" key="8">
    <source>
        <dbReference type="ARBA" id="ARBA00022691"/>
    </source>
</evidence>
<dbReference type="GO" id="GO:0032259">
    <property type="term" value="P:methylation"/>
    <property type="evidence" value="ECO:0007669"/>
    <property type="project" value="UniProtKB-KW"/>
</dbReference>
<keyword evidence="7 13" id="KW-0808">Transferase</keyword>
<evidence type="ECO:0000256" key="6">
    <source>
        <dbReference type="ARBA" id="ARBA00022603"/>
    </source>
</evidence>
<evidence type="ECO:0000256" key="12">
    <source>
        <dbReference type="SAM" id="MobiDB-lite"/>
    </source>
</evidence>
<organism evidence="13 14">
    <name type="scientific">Luteipulveratus mongoliensis</name>
    <dbReference type="NCBI Taxonomy" id="571913"/>
    <lineage>
        <taxon>Bacteria</taxon>
        <taxon>Bacillati</taxon>
        <taxon>Actinomycetota</taxon>
        <taxon>Actinomycetes</taxon>
        <taxon>Micrococcales</taxon>
        <taxon>Dermacoccaceae</taxon>
        <taxon>Luteipulveratus</taxon>
    </lineage>
</organism>
<name>A0A0K1JR73_9MICO</name>
<evidence type="ECO:0000256" key="3">
    <source>
        <dbReference type="ARBA" id="ARBA00011890"/>
    </source>
</evidence>
<evidence type="ECO:0000256" key="5">
    <source>
        <dbReference type="ARBA" id="ARBA00022490"/>
    </source>
</evidence>
<keyword evidence="5" id="KW-0963">Cytoplasm</keyword>
<protein>
    <recommendedName>
        <fullName evidence="4">Protein-L-isoaspartate O-methyltransferase</fullName>
        <ecNumber evidence="3">2.1.1.77</ecNumber>
    </recommendedName>
    <alternativeName>
        <fullName evidence="11">L-isoaspartyl protein carboxyl methyltransferase</fullName>
    </alternativeName>
    <alternativeName>
        <fullName evidence="9">Protein L-isoaspartyl methyltransferase</fullName>
    </alternativeName>
    <alternativeName>
        <fullName evidence="10">Protein-beta-aspartate methyltransferase</fullName>
    </alternativeName>
</protein>
<evidence type="ECO:0000256" key="7">
    <source>
        <dbReference type="ARBA" id="ARBA00022679"/>
    </source>
</evidence>
<gene>
    <name evidence="13" type="ORF">VV02_18050</name>
</gene>
<evidence type="ECO:0000256" key="4">
    <source>
        <dbReference type="ARBA" id="ARBA00013346"/>
    </source>
</evidence>
<keyword evidence="6 13" id="KW-0489">Methyltransferase</keyword>
<reference evidence="13 14" key="1">
    <citation type="submission" date="2015-03" db="EMBL/GenBank/DDBJ databases">
        <title>Luteipulveratus halotolerans sp. nov., a novel actinobacterium (Dermacoccaceae) from Sarawak, Malaysia.</title>
        <authorList>
            <person name="Juboi H."/>
            <person name="Basik A."/>
            <person name="Shamsul S.S."/>
            <person name="Arnold P."/>
            <person name="Schmitt E.K."/>
            <person name="Sanglier J.-J."/>
            <person name="Yeo T."/>
        </authorList>
    </citation>
    <scope>NUCLEOTIDE SEQUENCE [LARGE SCALE GENOMIC DNA]</scope>
    <source>
        <strain evidence="13 14">MN07-A0370</strain>
    </source>
</reference>
<dbReference type="AlphaFoldDB" id="A0A0K1JR73"/>
<accession>A0A0K1JR73</accession>
<comment type="similarity">
    <text evidence="2">Belongs to the methyltransferase superfamily. L-isoaspartyl/D-aspartyl protein methyltransferase family.</text>
</comment>
<evidence type="ECO:0000256" key="10">
    <source>
        <dbReference type="ARBA" id="ARBA00031323"/>
    </source>
</evidence>
<evidence type="ECO:0000256" key="2">
    <source>
        <dbReference type="ARBA" id="ARBA00005369"/>
    </source>
</evidence>
<dbReference type="PATRIC" id="fig|571913.6.peg.3661"/>